<reference evidence="3 4" key="1">
    <citation type="journal article" date="2009" name="Nature">
        <title>Evolution of pathogenicity and sexual reproduction in eight Candida genomes.</title>
        <authorList>
            <person name="Butler G."/>
            <person name="Rasmussen M.D."/>
            <person name="Lin M.F."/>
            <person name="Santos M.A."/>
            <person name="Sakthikumar S."/>
            <person name="Munro C.A."/>
            <person name="Rheinbay E."/>
            <person name="Grabherr M."/>
            <person name="Forche A."/>
            <person name="Reedy J.L."/>
            <person name="Agrafioti I."/>
            <person name="Arnaud M.B."/>
            <person name="Bates S."/>
            <person name="Brown A.J."/>
            <person name="Brunke S."/>
            <person name="Costanzo M.C."/>
            <person name="Fitzpatrick D.A."/>
            <person name="de Groot P.W."/>
            <person name="Harris D."/>
            <person name="Hoyer L.L."/>
            <person name="Hube B."/>
            <person name="Klis F.M."/>
            <person name="Kodira C."/>
            <person name="Lennard N."/>
            <person name="Logue M.E."/>
            <person name="Martin R."/>
            <person name="Neiman A.M."/>
            <person name="Nikolaou E."/>
            <person name="Quail M.A."/>
            <person name="Quinn J."/>
            <person name="Santos M.C."/>
            <person name="Schmitzberger F.F."/>
            <person name="Sherlock G."/>
            <person name="Shah P."/>
            <person name="Silverstein K.A."/>
            <person name="Skrzypek M.S."/>
            <person name="Soll D."/>
            <person name="Staggs R."/>
            <person name="Stansfield I."/>
            <person name="Stumpf M.P."/>
            <person name="Sudbery P.E."/>
            <person name="Srikantha T."/>
            <person name="Zeng Q."/>
            <person name="Berman J."/>
            <person name="Berriman M."/>
            <person name="Heitman J."/>
            <person name="Gow N.A."/>
            <person name="Lorenz M.C."/>
            <person name="Birren B.W."/>
            <person name="Kellis M."/>
            <person name="Cuomo C.A."/>
        </authorList>
    </citation>
    <scope>NUCLEOTIDE SEQUENCE [LARGE SCALE GENOMIC DNA]</scope>
    <source>
        <strain evidence="4">ATCC MYA-3404 / T1</strain>
    </source>
</reference>
<dbReference type="InterPro" id="IPR001138">
    <property type="entry name" value="Zn2Cys6_DnaBD"/>
</dbReference>
<feature type="compositionally biased region" description="Basic residues" evidence="1">
    <location>
        <begin position="18"/>
        <end position="27"/>
    </location>
</feature>
<dbReference type="GeneID" id="8296348"/>
<gene>
    <name evidence="3" type="ORF">CTRG_01992</name>
</gene>
<feature type="domain" description="Zn(2)-C6 fungal-type" evidence="2">
    <location>
        <begin position="32"/>
        <end position="62"/>
    </location>
</feature>
<feature type="compositionally biased region" description="Polar residues" evidence="1">
    <location>
        <begin position="1"/>
        <end position="12"/>
    </location>
</feature>
<dbReference type="GO" id="GO:0008270">
    <property type="term" value="F:zinc ion binding"/>
    <property type="evidence" value="ECO:0007669"/>
    <property type="project" value="InterPro"/>
</dbReference>
<proteinExistence type="predicted"/>
<keyword evidence="4" id="KW-1185">Reference proteome</keyword>
<dbReference type="OrthoDB" id="25921at2759"/>
<dbReference type="InterPro" id="IPR052400">
    <property type="entry name" value="Zn2-C6_fungal_TF"/>
</dbReference>
<evidence type="ECO:0000259" key="2">
    <source>
        <dbReference type="PROSITE" id="PS50048"/>
    </source>
</evidence>
<dbReference type="CDD" id="cd00067">
    <property type="entry name" value="GAL4"/>
    <property type="match status" value="1"/>
</dbReference>
<feature type="compositionally biased region" description="Basic and acidic residues" evidence="1">
    <location>
        <begin position="885"/>
        <end position="894"/>
    </location>
</feature>
<dbReference type="VEuPathDB" id="FungiDB:CTRG_01992"/>
<dbReference type="Pfam" id="PF00172">
    <property type="entry name" value="Zn_clus"/>
    <property type="match status" value="1"/>
</dbReference>
<name>C5M514_CANTT</name>
<protein>
    <recommendedName>
        <fullName evidence="2">Zn(2)-C6 fungal-type domain-containing protein</fullName>
    </recommendedName>
</protein>
<evidence type="ECO:0000313" key="4">
    <source>
        <dbReference type="Proteomes" id="UP000002037"/>
    </source>
</evidence>
<dbReference type="InterPro" id="IPR036864">
    <property type="entry name" value="Zn2-C6_fun-type_DNA-bd_sf"/>
</dbReference>
<evidence type="ECO:0000256" key="1">
    <source>
        <dbReference type="SAM" id="MobiDB-lite"/>
    </source>
</evidence>
<sequence>MSHQPSVINKGSSAGIKKERKTRRTHKNSRDGCPNCKAKRIKCSEELPSCHNCIKKNYRCGYLDFPPEKLEMIRQKNNKRSLNGSNSSSSPNTNTNTNTNINSNSNVASDNLTMENQNQTSNQLLQNNFNNNFQPQIPEQQSYTFQNQETLNNSVNLQGPPIHYNSTQQYFINDQNQILTGDDHLLVSSAPGTSSSSSNFIANRPSSLHSSPNSDSPNHINQIMPNFIPISIPNEDQSVTPPDIFQNVPQDKIQYYVELPSAADDLRTAVYKDSIKKISHVRNDFDLPTFSSDSSYDNQPEFNPPPQIDTYDPQQQMPPPLSQQRQQQNYNNDTNKSASFSSQVDFDVGYESQSSDDFSHSRAVFAEHFGVVIPKSKQTGQMDIFPSPNQVEIGDPLPNAINSPVSMKMLKYPKEYLNTSVKDYYTNNRELLEKSLLSPRNIWTKRDDKLIWTSIFSGAIARPFPNFSFFIDRGLNVIMKVCNRSLASVTSDTCFTPEIFDILVKKSYSSYGGLIKDLRQSIGQYIESSTVLSWFSCWSLFIHCNSTAKVSNLLLTGSTSLLRNSLNDYKSITDIHPSIAFIIRAIRVNTLCARAPDYKFDIIEELYHDVVQYKKFVIYNQNLTTKNNGYILKSFVDLENFLYDLINVKYPRIKKLDEAYKKKHNLTSHEGVEFISPNEIFSIIVDWFNTVPSHALSVGKSMTPLKKNCYLFFISIGVALASIFPCMRNVFLVDPWNVIFPRTDFDNELYEFTREDVGNDDQFEYLSVLSKKLLRIINFFLNRRLLIYSVINRMKVLQPNETYLESCEPIEGYDNVIHIKPPKFKFTEIPLPDFSVNNIINVYNYPMPDFNEEENNKWKSIISKENHDQKARINQLRGKFQNNDNHQKHEKSDLDNSDVNAGQVVGNGFNYSLGMFAYDFNIKPLLDEMTESMVESKPISIEEIKQELDNFENSQKEVGKCV</sequence>
<dbReference type="RefSeq" id="XP_002547685.1">
    <property type="nucleotide sequence ID" value="XM_002547639.1"/>
</dbReference>
<evidence type="ECO:0000313" key="3">
    <source>
        <dbReference type="EMBL" id="EER35130.1"/>
    </source>
</evidence>
<organism evidence="3 4">
    <name type="scientific">Candida tropicalis (strain ATCC MYA-3404 / T1)</name>
    <name type="common">Yeast</name>
    <dbReference type="NCBI Taxonomy" id="294747"/>
    <lineage>
        <taxon>Eukaryota</taxon>
        <taxon>Fungi</taxon>
        <taxon>Dikarya</taxon>
        <taxon>Ascomycota</taxon>
        <taxon>Saccharomycotina</taxon>
        <taxon>Pichiomycetes</taxon>
        <taxon>Debaryomycetaceae</taxon>
        <taxon>Candida/Lodderomyces clade</taxon>
        <taxon>Candida</taxon>
    </lineage>
</organism>
<accession>C5M514</accession>
<feature type="compositionally biased region" description="Polar residues" evidence="1">
    <location>
        <begin position="289"/>
        <end position="301"/>
    </location>
</feature>
<feature type="compositionally biased region" description="Polar residues" evidence="1">
    <location>
        <begin position="329"/>
        <end position="338"/>
    </location>
</feature>
<dbReference type="GO" id="GO:0000981">
    <property type="term" value="F:DNA-binding transcription factor activity, RNA polymerase II-specific"/>
    <property type="evidence" value="ECO:0007669"/>
    <property type="project" value="InterPro"/>
</dbReference>
<dbReference type="PROSITE" id="PS00463">
    <property type="entry name" value="ZN2_CY6_FUNGAL_1"/>
    <property type="match status" value="1"/>
</dbReference>
<dbReference type="eggNOG" id="ENOG502R6NR">
    <property type="taxonomic scope" value="Eukaryota"/>
</dbReference>
<dbReference type="EMBL" id="GG692396">
    <property type="protein sequence ID" value="EER35130.1"/>
    <property type="molecule type" value="Genomic_DNA"/>
</dbReference>
<feature type="region of interest" description="Disordered" evidence="1">
    <location>
        <begin position="880"/>
        <end position="899"/>
    </location>
</feature>
<dbReference type="KEGG" id="ctp:CTRG_01992"/>
<dbReference type="Proteomes" id="UP000002037">
    <property type="component" value="Unassembled WGS sequence"/>
</dbReference>
<dbReference type="PANTHER" id="PTHR47657:SF7">
    <property type="entry name" value="STEROL REGULATORY ELEMENT-BINDING PROTEIN ECM22"/>
    <property type="match status" value="1"/>
</dbReference>
<dbReference type="STRING" id="294747.C5M514"/>
<dbReference type="HOGENOM" id="CLU_009505_1_0_1"/>
<feature type="region of interest" description="Disordered" evidence="1">
    <location>
        <begin position="286"/>
        <end position="338"/>
    </location>
</feature>
<dbReference type="Gene3D" id="4.10.240.10">
    <property type="entry name" value="Zn(2)-C6 fungal-type DNA-binding domain"/>
    <property type="match status" value="1"/>
</dbReference>
<dbReference type="SUPFAM" id="SSF57701">
    <property type="entry name" value="Zn2/Cys6 DNA-binding domain"/>
    <property type="match status" value="1"/>
</dbReference>
<dbReference type="SMART" id="SM00066">
    <property type="entry name" value="GAL4"/>
    <property type="match status" value="1"/>
</dbReference>
<dbReference type="PANTHER" id="PTHR47657">
    <property type="entry name" value="STEROL REGULATORY ELEMENT-BINDING PROTEIN ECM22"/>
    <property type="match status" value="1"/>
</dbReference>
<dbReference type="PROSITE" id="PS50048">
    <property type="entry name" value="ZN2_CY6_FUNGAL_2"/>
    <property type="match status" value="1"/>
</dbReference>
<feature type="region of interest" description="Disordered" evidence="1">
    <location>
        <begin position="79"/>
        <end position="109"/>
    </location>
</feature>
<feature type="compositionally biased region" description="Low complexity" evidence="1">
    <location>
        <begin position="80"/>
        <end position="109"/>
    </location>
</feature>
<feature type="compositionally biased region" description="Low complexity" evidence="1">
    <location>
        <begin position="189"/>
        <end position="218"/>
    </location>
</feature>
<feature type="region of interest" description="Disordered" evidence="1">
    <location>
        <begin position="1"/>
        <end position="33"/>
    </location>
</feature>
<dbReference type="AlphaFoldDB" id="C5M514"/>
<feature type="region of interest" description="Disordered" evidence="1">
    <location>
        <begin position="189"/>
        <end position="219"/>
    </location>
</feature>